<accession>A0ACC3DYD9</accession>
<evidence type="ECO:0000313" key="2">
    <source>
        <dbReference type="Proteomes" id="UP001186974"/>
    </source>
</evidence>
<sequence length="460" mass="51848">MASETESASMYTVLVTGANSGLGLAICHRLITDFLHTRPQTQTLRLIFTTRSLRKSAQTLEDLEAHVRHVCAEADKKLLGASMLLAPRVKLQPEQVDLCRLVEVKRLARKLEREGGRIDVAILNAGIGGWEGVNWELAVWKILTDWVNATTWPTFKRPGVGWVTRPQIESSHARSDEQANGHAEGRKKEDQEQEPPLGEVFCANVFGHYVLTHELAPLLSGRGNEGSRGRIVWLSSLEAYARSLHMEDLQAIENREAYESSKRTTDILAISSDFASTRPWVDAFLGIRHPNRQGKQETDDTKGHVDATPKQYVAHPGICATAIMPLSPFIQLLFVAGLYVARWLGSPWHTVMSYCGARAPVWLALSSQTELDEQEEREGKGKWGSGTDWWGNELVLRTEVEGWGWTGRVGENVRPKGRWKGAKDLTDQAKEEFEQTARDVWKYMEDLRREWDDRLGEVMD</sequence>
<protein>
    <submittedName>
        <fullName evidence="1">Uncharacterized protein</fullName>
    </submittedName>
</protein>
<name>A0ACC3DYD9_9PEZI</name>
<keyword evidence="2" id="KW-1185">Reference proteome</keyword>
<dbReference type="Proteomes" id="UP001186974">
    <property type="component" value="Unassembled WGS sequence"/>
</dbReference>
<proteinExistence type="predicted"/>
<dbReference type="EMBL" id="JAWDJW010000045">
    <property type="protein sequence ID" value="KAK3081876.1"/>
    <property type="molecule type" value="Genomic_DNA"/>
</dbReference>
<organism evidence="1 2">
    <name type="scientific">Coniosporium uncinatum</name>
    <dbReference type="NCBI Taxonomy" id="93489"/>
    <lineage>
        <taxon>Eukaryota</taxon>
        <taxon>Fungi</taxon>
        <taxon>Dikarya</taxon>
        <taxon>Ascomycota</taxon>
        <taxon>Pezizomycotina</taxon>
        <taxon>Dothideomycetes</taxon>
        <taxon>Dothideomycetes incertae sedis</taxon>
        <taxon>Coniosporium</taxon>
    </lineage>
</organism>
<reference evidence="1" key="1">
    <citation type="submission" date="2024-09" db="EMBL/GenBank/DDBJ databases">
        <title>Black Yeasts Isolated from many extreme environments.</title>
        <authorList>
            <person name="Coleine C."/>
            <person name="Stajich J.E."/>
            <person name="Selbmann L."/>
        </authorList>
    </citation>
    <scope>NUCLEOTIDE SEQUENCE</scope>
    <source>
        <strain evidence="1">CCFEE 5737</strain>
    </source>
</reference>
<gene>
    <name evidence="1" type="ORF">LTS18_014198</name>
</gene>
<evidence type="ECO:0000313" key="1">
    <source>
        <dbReference type="EMBL" id="KAK3081876.1"/>
    </source>
</evidence>
<comment type="caution">
    <text evidence="1">The sequence shown here is derived from an EMBL/GenBank/DDBJ whole genome shotgun (WGS) entry which is preliminary data.</text>
</comment>